<accession>A0ABS5LIP5</accession>
<sequence>MRRKLLTFGVAAIVSVNGVLIPLSNDRVMAETLEEKQRNIQNEQSGVQSDMSSKQKQIAELKEKEAKLNEEIKRLDTEISAANAQIRDKQADIDHAKTEIDSLKKQIEEVKQRIKERNDIVRDRARALQESGGMGSYLDVLLGAQDFGDFISRIGAVSTIIGADNDILKAHDDDKKLLEQKEAELNSTLQKLENALTDLEAIKENLNKKSAEKNTVMQQVMKDNEDAEHEMHELEDQSVFLKEQEAAVQQEMQRAKAEEEKRQREAAEAAEAAARAAEQKAEQARQSSPSGGSSDSSSNSSPAPAPAPAPSGNAIFIWPASGAHTSEFGMRVHPISGQKKLHGGVDIANGNVPVHAAASGTVIRSSYSSSWGNVVFISHVINGKNYTTIYAHLDSSSVHSGQSVSQGQQIGIMGTTGGSTGTHLHFEVHPGGYTGKGSADNPRKYLP</sequence>
<dbReference type="CDD" id="cd12797">
    <property type="entry name" value="M23_peptidase"/>
    <property type="match status" value="1"/>
</dbReference>
<keyword evidence="2" id="KW-0175">Coiled coil</keyword>
<dbReference type="InterPro" id="IPR011055">
    <property type="entry name" value="Dup_hybrid_motif"/>
</dbReference>
<name>A0ABS5LIP5_9BACI</name>
<feature type="region of interest" description="Disordered" evidence="3">
    <location>
        <begin position="246"/>
        <end position="312"/>
    </location>
</feature>
<evidence type="ECO:0000313" key="6">
    <source>
        <dbReference type="EMBL" id="MBS2970621.1"/>
    </source>
</evidence>
<dbReference type="PANTHER" id="PTHR21666:SF270">
    <property type="entry name" value="MUREIN HYDROLASE ACTIVATOR ENVC"/>
    <property type="match status" value="1"/>
</dbReference>
<evidence type="ECO:0000313" key="7">
    <source>
        <dbReference type="Proteomes" id="UP000682403"/>
    </source>
</evidence>
<dbReference type="Gene3D" id="2.70.70.10">
    <property type="entry name" value="Glucose Permease (Domain IIA)"/>
    <property type="match status" value="1"/>
</dbReference>
<evidence type="ECO:0000256" key="3">
    <source>
        <dbReference type="SAM" id="MobiDB-lite"/>
    </source>
</evidence>
<dbReference type="Gene3D" id="6.10.250.3150">
    <property type="match status" value="1"/>
</dbReference>
<dbReference type="RefSeq" id="WP_211561160.1">
    <property type="nucleotide sequence ID" value="NZ_JAGVRK010000001.1"/>
</dbReference>
<feature type="domain" description="Peptidoglycan hydrolase PcsB coiled-coil" evidence="5">
    <location>
        <begin position="107"/>
        <end position="181"/>
    </location>
</feature>
<protein>
    <submittedName>
        <fullName evidence="6">Peptidoglycan DD-metalloendopeptidase family protein</fullName>
    </submittedName>
</protein>
<dbReference type="InterPro" id="IPR050570">
    <property type="entry name" value="Cell_wall_metabolism_enzyme"/>
</dbReference>
<proteinExistence type="predicted"/>
<keyword evidence="7" id="KW-1185">Reference proteome</keyword>
<feature type="domain" description="M23ase beta-sheet core" evidence="4">
    <location>
        <begin position="341"/>
        <end position="432"/>
    </location>
</feature>
<feature type="compositionally biased region" description="Low complexity" evidence="3">
    <location>
        <begin position="284"/>
        <end position="302"/>
    </location>
</feature>
<dbReference type="InterPro" id="IPR016047">
    <property type="entry name" value="M23ase_b-sheet_dom"/>
</dbReference>
<keyword evidence="1" id="KW-0732">Signal</keyword>
<gene>
    <name evidence="6" type="ORF">J9317_17900</name>
</gene>
<feature type="coiled-coil region" evidence="2">
    <location>
        <begin position="51"/>
        <end position="131"/>
    </location>
</feature>
<dbReference type="SUPFAM" id="SSF51261">
    <property type="entry name" value="Duplicated hybrid motif"/>
    <property type="match status" value="1"/>
</dbReference>
<dbReference type="Proteomes" id="UP000682403">
    <property type="component" value="Unassembled WGS sequence"/>
</dbReference>
<evidence type="ECO:0000256" key="1">
    <source>
        <dbReference type="ARBA" id="ARBA00022729"/>
    </source>
</evidence>
<dbReference type="InterPro" id="IPR057309">
    <property type="entry name" value="PcsB_CC"/>
</dbReference>
<evidence type="ECO:0000259" key="4">
    <source>
        <dbReference type="Pfam" id="PF01551"/>
    </source>
</evidence>
<dbReference type="Pfam" id="PF01551">
    <property type="entry name" value="Peptidase_M23"/>
    <property type="match status" value="1"/>
</dbReference>
<comment type="caution">
    <text evidence="6">The sequence shown here is derived from an EMBL/GenBank/DDBJ whole genome shotgun (WGS) entry which is preliminary data.</text>
</comment>
<reference evidence="6 7" key="1">
    <citation type="submission" date="2021-04" db="EMBL/GenBank/DDBJ databases">
        <title>Metabacillus sp. strain KIGAM252 whole genome sequence.</title>
        <authorList>
            <person name="Seo M.-J."/>
            <person name="Cho E.-S."/>
            <person name="Hwang C.Y."/>
            <person name="Yoon D.J."/>
        </authorList>
    </citation>
    <scope>NUCLEOTIDE SEQUENCE [LARGE SCALE GENOMIC DNA]</scope>
    <source>
        <strain evidence="6 7">KIGAM252</strain>
    </source>
</reference>
<dbReference type="EMBL" id="JAGVRK010000001">
    <property type="protein sequence ID" value="MBS2970621.1"/>
    <property type="molecule type" value="Genomic_DNA"/>
</dbReference>
<feature type="compositionally biased region" description="Basic and acidic residues" evidence="3">
    <location>
        <begin position="253"/>
        <end position="267"/>
    </location>
</feature>
<organism evidence="6 7">
    <name type="scientific">Metabacillus flavus</name>
    <dbReference type="NCBI Taxonomy" id="2823519"/>
    <lineage>
        <taxon>Bacteria</taxon>
        <taxon>Bacillati</taxon>
        <taxon>Bacillota</taxon>
        <taxon>Bacilli</taxon>
        <taxon>Bacillales</taxon>
        <taxon>Bacillaceae</taxon>
        <taxon>Metabacillus</taxon>
    </lineage>
</organism>
<evidence type="ECO:0000256" key="2">
    <source>
        <dbReference type="SAM" id="Coils"/>
    </source>
</evidence>
<dbReference type="Pfam" id="PF24568">
    <property type="entry name" value="CC_PcsB"/>
    <property type="match status" value="1"/>
</dbReference>
<dbReference type="SUPFAM" id="SSF90257">
    <property type="entry name" value="Myosin rod fragments"/>
    <property type="match status" value="1"/>
</dbReference>
<evidence type="ECO:0000259" key="5">
    <source>
        <dbReference type="Pfam" id="PF24568"/>
    </source>
</evidence>
<dbReference type="PANTHER" id="PTHR21666">
    <property type="entry name" value="PEPTIDASE-RELATED"/>
    <property type="match status" value="1"/>
</dbReference>